<feature type="transmembrane region" description="Helical" evidence="1">
    <location>
        <begin position="83"/>
        <end position="102"/>
    </location>
</feature>
<dbReference type="Pfam" id="PF06170">
    <property type="entry name" value="DUF983"/>
    <property type="match status" value="1"/>
</dbReference>
<keyword evidence="1" id="KW-0472">Membrane</keyword>
<dbReference type="InterPro" id="IPR009325">
    <property type="entry name" value="DUF983"/>
</dbReference>
<reference evidence="2" key="1">
    <citation type="submission" date="2018-06" db="EMBL/GenBank/DDBJ databases">
        <authorList>
            <person name="Zhirakovskaya E."/>
        </authorList>
    </citation>
    <scope>NUCLEOTIDE SEQUENCE</scope>
</reference>
<name>A0A3B0S930_9ZZZZ</name>
<feature type="transmembrane region" description="Helical" evidence="1">
    <location>
        <begin position="56"/>
        <end position="77"/>
    </location>
</feature>
<dbReference type="EMBL" id="UOEC01000201">
    <property type="protein sequence ID" value="VAW02691.1"/>
    <property type="molecule type" value="Genomic_DNA"/>
</dbReference>
<evidence type="ECO:0008006" key="3">
    <source>
        <dbReference type="Google" id="ProtNLM"/>
    </source>
</evidence>
<dbReference type="AlphaFoldDB" id="A0A3B0S930"/>
<evidence type="ECO:0000256" key="1">
    <source>
        <dbReference type="SAM" id="Phobius"/>
    </source>
</evidence>
<sequence>MTMENQYRDLSPVSTGLKGKCPRCGRGNLFKGFLSVADNCSSCGLDFEFADAGDGATWFVMFVSSAVTLGAVLWVEFTFQPAYWVHALVAIPLAIGMPLLLLRPGKAILINQQYKTNAAPGKIAPGKIDND</sequence>
<keyword evidence="1" id="KW-1133">Transmembrane helix</keyword>
<evidence type="ECO:0000313" key="2">
    <source>
        <dbReference type="EMBL" id="VAW02691.1"/>
    </source>
</evidence>
<protein>
    <recommendedName>
        <fullName evidence="3">DUF983 domain-containing protein</fullName>
    </recommendedName>
</protein>
<organism evidence="2">
    <name type="scientific">hydrothermal vent metagenome</name>
    <dbReference type="NCBI Taxonomy" id="652676"/>
    <lineage>
        <taxon>unclassified sequences</taxon>
        <taxon>metagenomes</taxon>
        <taxon>ecological metagenomes</taxon>
    </lineage>
</organism>
<keyword evidence="1" id="KW-0812">Transmembrane</keyword>
<accession>A0A3B0S930</accession>
<gene>
    <name evidence="2" type="ORF">MNBD_ALPHA08-1795</name>
</gene>
<proteinExistence type="predicted"/>